<dbReference type="SUPFAM" id="SSF54637">
    <property type="entry name" value="Thioesterase/thiol ester dehydrase-isomerase"/>
    <property type="match status" value="1"/>
</dbReference>
<gene>
    <name evidence="4" type="ORF">DP107_00215</name>
</gene>
<dbReference type="Proteomes" id="UP000319894">
    <property type="component" value="Unassembled WGS sequence"/>
</dbReference>
<dbReference type="CDD" id="cd03443">
    <property type="entry name" value="PaaI_thioesterase"/>
    <property type="match status" value="1"/>
</dbReference>
<comment type="caution">
    <text evidence="4">The sequence shown here is derived from an EMBL/GenBank/DDBJ whole genome shotgun (WGS) entry which is preliminary data.</text>
</comment>
<reference evidence="4 5" key="1">
    <citation type="submission" date="2018-06" db="EMBL/GenBank/DDBJ databases">
        <title>Natronomonas sp. F16-60 a new haloarchaeon isolated from a solar saltern of Isla Cristina, Huelva, Spain.</title>
        <authorList>
            <person name="Duran-Viseras A."/>
            <person name="Sanchez-Porro C."/>
            <person name="Ventosa A."/>
        </authorList>
    </citation>
    <scope>NUCLEOTIDE SEQUENCE [LARGE SCALE GENOMIC DNA]</scope>
    <source>
        <strain evidence="4 5">F16-60</strain>
    </source>
</reference>
<dbReference type="EMBL" id="QMDX01000001">
    <property type="protein sequence ID" value="TSD15651.1"/>
    <property type="molecule type" value="Genomic_DNA"/>
</dbReference>
<dbReference type="NCBIfam" id="TIGR00369">
    <property type="entry name" value="unchar_dom_1"/>
    <property type="match status" value="1"/>
</dbReference>
<dbReference type="PANTHER" id="PTHR21660">
    <property type="entry name" value="THIOESTERASE SUPERFAMILY MEMBER-RELATED"/>
    <property type="match status" value="1"/>
</dbReference>
<dbReference type="InterPro" id="IPR003736">
    <property type="entry name" value="PAAI_dom"/>
</dbReference>
<dbReference type="InParanoid" id="A0A554NE26"/>
<dbReference type="RefSeq" id="WP_144260125.1">
    <property type="nucleotide sequence ID" value="NZ_QMDX01000001.1"/>
</dbReference>
<comment type="similarity">
    <text evidence="1">Belongs to the thioesterase PaaI family.</text>
</comment>
<evidence type="ECO:0000313" key="5">
    <source>
        <dbReference type="Proteomes" id="UP000319894"/>
    </source>
</evidence>
<sequence>MDAEDAWVPYYDLLGIDIETVADGYAAGRMAVTEQHSAAPGTEVAHGGAVASLADSVGYWAVSSANGGGLTPTVDLRLDYLAPGTDDLVGEAEVVRNGTSVGTVDVLVEREGDGETVALGRGTFKTGGSDTRGAWGGE</sequence>
<proteinExistence type="inferred from homology"/>
<dbReference type="Gene3D" id="3.10.129.10">
    <property type="entry name" value="Hotdog Thioesterase"/>
    <property type="match status" value="1"/>
</dbReference>
<keyword evidence="5" id="KW-1185">Reference proteome</keyword>
<protein>
    <submittedName>
        <fullName evidence="4">PaaI family thioesterase</fullName>
    </submittedName>
</protein>
<dbReference type="PANTHER" id="PTHR21660:SF1">
    <property type="entry name" value="ACYL-COENZYME A THIOESTERASE 13"/>
    <property type="match status" value="1"/>
</dbReference>
<name>A0A554NE26_9EURY</name>
<evidence type="ECO:0000259" key="3">
    <source>
        <dbReference type="Pfam" id="PF03061"/>
    </source>
</evidence>
<dbReference type="InterPro" id="IPR006683">
    <property type="entry name" value="Thioestr_dom"/>
</dbReference>
<organism evidence="4 5">
    <name type="scientific">Haloglomus irregulare</name>
    <dbReference type="NCBI Taxonomy" id="2234134"/>
    <lineage>
        <taxon>Archaea</taxon>
        <taxon>Methanobacteriati</taxon>
        <taxon>Methanobacteriota</taxon>
        <taxon>Stenosarchaea group</taxon>
        <taxon>Halobacteria</taxon>
        <taxon>Halobacteriales</taxon>
        <taxon>Natronomonadaceae</taxon>
        <taxon>Haloglomus</taxon>
    </lineage>
</organism>
<evidence type="ECO:0000256" key="1">
    <source>
        <dbReference type="ARBA" id="ARBA00008324"/>
    </source>
</evidence>
<feature type="domain" description="Thioesterase" evidence="3">
    <location>
        <begin position="44"/>
        <end position="115"/>
    </location>
</feature>
<dbReference type="InterPro" id="IPR039298">
    <property type="entry name" value="ACOT13"/>
</dbReference>
<keyword evidence="2" id="KW-0378">Hydrolase</keyword>
<accession>A0A554NE26</accession>
<evidence type="ECO:0000313" key="4">
    <source>
        <dbReference type="EMBL" id="TSD15651.1"/>
    </source>
</evidence>
<evidence type="ECO:0000256" key="2">
    <source>
        <dbReference type="ARBA" id="ARBA00022801"/>
    </source>
</evidence>
<dbReference type="AlphaFoldDB" id="A0A554NE26"/>
<dbReference type="InterPro" id="IPR029069">
    <property type="entry name" value="HotDog_dom_sf"/>
</dbReference>
<dbReference type="GO" id="GO:0047617">
    <property type="term" value="F:fatty acyl-CoA hydrolase activity"/>
    <property type="evidence" value="ECO:0007669"/>
    <property type="project" value="InterPro"/>
</dbReference>
<dbReference type="OrthoDB" id="202256at2157"/>
<dbReference type="Pfam" id="PF03061">
    <property type="entry name" value="4HBT"/>
    <property type="match status" value="1"/>
</dbReference>